<dbReference type="EMBL" id="VRMG01000007">
    <property type="protein sequence ID" value="TXN30233.1"/>
    <property type="molecule type" value="Genomic_DNA"/>
</dbReference>
<protein>
    <submittedName>
        <fullName evidence="2">Uncharacterized protein</fullName>
    </submittedName>
</protein>
<accession>A0A5C8URV4</accession>
<dbReference type="Proteomes" id="UP000321379">
    <property type="component" value="Unassembled WGS sequence"/>
</dbReference>
<dbReference type="RefSeq" id="WP_147783419.1">
    <property type="nucleotide sequence ID" value="NZ_VRMG01000007.1"/>
</dbReference>
<reference evidence="2 3" key="1">
    <citation type="submission" date="2019-08" db="EMBL/GenBank/DDBJ databases">
        <title>Bacterial whole genome sequence for Glaciihabitans sp. CHu50b-6-2.</title>
        <authorList>
            <person name="Jin L."/>
        </authorList>
    </citation>
    <scope>NUCLEOTIDE SEQUENCE [LARGE SCALE GENOMIC DNA]</scope>
    <source>
        <strain evidence="2 3">CHu50b-6-2</strain>
    </source>
</reference>
<feature type="transmembrane region" description="Helical" evidence="1">
    <location>
        <begin position="137"/>
        <end position="155"/>
    </location>
</feature>
<keyword evidence="3" id="KW-1185">Reference proteome</keyword>
<evidence type="ECO:0000313" key="3">
    <source>
        <dbReference type="Proteomes" id="UP000321379"/>
    </source>
</evidence>
<organism evidence="2 3">
    <name type="scientific">Lacisediminihabitans profunda</name>
    <dbReference type="NCBI Taxonomy" id="2594790"/>
    <lineage>
        <taxon>Bacteria</taxon>
        <taxon>Bacillati</taxon>
        <taxon>Actinomycetota</taxon>
        <taxon>Actinomycetes</taxon>
        <taxon>Micrococcales</taxon>
        <taxon>Microbacteriaceae</taxon>
        <taxon>Lacisediminihabitans</taxon>
    </lineage>
</organism>
<keyword evidence="1" id="KW-1133">Transmembrane helix</keyword>
<feature type="transmembrane region" description="Helical" evidence="1">
    <location>
        <begin position="24"/>
        <end position="40"/>
    </location>
</feature>
<dbReference type="AlphaFoldDB" id="A0A5C8URV4"/>
<sequence>MAEGAVAWREPARALPLRWGGYRGRYAAAVALLLVGGLLVQAASVYAGYLLVGGLAAHIAGWIVLPARGPRRVAMTLPSALAVGSLLFGSAGSILLVIPLAGWLYLRQRPAIAYLVTVLPVLGGLVLSQLYPQYGHGAIVVAVSTVVLVASAWLGRSIAKSRPISSQSRVKVR</sequence>
<keyword evidence="1" id="KW-0812">Transmembrane</keyword>
<comment type="caution">
    <text evidence="2">The sequence shown here is derived from an EMBL/GenBank/DDBJ whole genome shotgun (WGS) entry which is preliminary data.</text>
</comment>
<keyword evidence="1" id="KW-0472">Membrane</keyword>
<feature type="transmembrane region" description="Helical" evidence="1">
    <location>
        <begin position="85"/>
        <end position="105"/>
    </location>
</feature>
<evidence type="ECO:0000256" key="1">
    <source>
        <dbReference type="SAM" id="Phobius"/>
    </source>
</evidence>
<proteinExistence type="predicted"/>
<evidence type="ECO:0000313" key="2">
    <source>
        <dbReference type="EMBL" id="TXN30233.1"/>
    </source>
</evidence>
<feature type="transmembrane region" description="Helical" evidence="1">
    <location>
        <begin position="112"/>
        <end position="131"/>
    </location>
</feature>
<name>A0A5C8URV4_9MICO</name>
<feature type="transmembrane region" description="Helical" evidence="1">
    <location>
        <begin position="47"/>
        <end position="65"/>
    </location>
</feature>
<gene>
    <name evidence="2" type="ORF">FVP33_09430</name>
</gene>